<dbReference type="PANTHER" id="PTHR43782">
    <property type="entry name" value="ARGINASE"/>
    <property type="match status" value="1"/>
</dbReference>
<accession>A0A3S9PY51</accession>
<keyword evidence="6" id="KW-1185">Reference proteome</keyword>
<evidence type="ECO:0000256" key="3">
    <source>
        <dbReference type="ARBA" id="ARBA00023211"/>
    </source>
</evidence>
<dbReference type="Proteomes" id="UP000280344">
    <property type="component" value="Chromosome"/>
</dbReference>
<dbReference type="GO" id="GO:0004053">
    <property type="term" value="F:arginase activity"/>
    <property type="evidence" value="ECO:0007669"/>
    <property type="project" value="TreeGrafter"/>
</dbReference>
<dbReference type="InterPro" id="IPR023696">
    <property type="entry name" value="Ureohydrolase_dom_sf"/>
</dbReference>
<dbReference type="KEGG" id="flh:EJ997_08255"/>
<dbReference type="PANTHER" id="PTHR43782:SF3">
    <property type="entry name" value="ARGINASE"/>
    <property type="match status" value="1"/>
</dbReference>
<dbReference type="SUPFAM" id="SSF52768">
    <property type="entry name" value="Arginase/deacetylase"/>
    <property type="match status" value="1"/>
</dbReference>
<evidence type="ECO:0000256" key="4">
    <source>
        <dbReference type="PROSITE-ProRule" id="PRU00742"/>
    </source>
</evidence>
<keyword evidence="2" id="KW-0378">Hydrolase</keyword>
<dbReference type="AlphaFoldDB" id="A0A3S9PY51"/>
<dbReference type="Pfam" id="PF00491">
    <property type="entry name" value="Arginase"/>
    <property type="match status" value="1"/>
</dbReference>
<dbReference type="OrthoDB" id="7331788at2"/>
<proteinExistence type="inferred from homology"/>
<dbReference type="InterPro" id="IPR006035">
    <property type="entry name" value="Ureohydrolase"/>
</dbReference>
<dbReference type="RefSeq" id="WP_126704127.1">
    <property type="nucleotide sequence ID" value="NZ_CP034593.1"/>
</dbReference>
<name>A0A3S9PY51_9ACTO</name>
<sequence length="301" mass="32182">MTSGNILPSASTLRLAWPRYQGATRENIVQLVPEIGQAHARKGYAVGSRVRDAVLPEHHGPTAVVPMPDTGDEGTTNGIESRGTVMESLKNALELIRKHDADRILTLGGECLVSVAPFAALAEKYGDDLAVLWVDADPDVDTPETGYDGYHAMAVSHLLGHGDPEIAELLPATVDSSRVALVGLHDWTEDAYEHVGQWGLQTFAPDDVRASRESLLAWMRSTGCSKVAIHIDVDVVDGDEIVLGLGVVPGGLTRAQLQRLVADVSKDSEVVGLTVAEFIPRSLLATVEMLEAMPLIQTDGS</sequence>
<organism evidence="5 6">
    <name type="scientific">Flaviflexus ciconiae</name>
    <dbReference type="NCBI Taxonomy" id="2496867"/>
    <lineage>
        <taxon>Bacteria</taxon>
        <taxon>Bacillati</taxon>
        <taxon>Actinomycetota</taxon>
        <taxon>Actinomycetes</taxon>
        <taxon>Actinomycetales</taxon>
        <taxon>Actinomycetaceae</taxon>
        <taxon>Flaviflexus</taxon>
    </lineage>
</organism>
<reference evidence="5 6" key="1">
    <citation type="submission" date="2018-12" db="EMBL/GenBank/DDBJ databases">
        <title>Complete genome sequence of Flaviflexus sp. H23T48.</title>
        <authorList>
            <person name="Bae J.-W."/>
            <person name="Lee J.-Y."/>
        </authorList>
    </citation>
    <scope>NUCLEOTIDE SEQUENCE [LARGE SCALE GENOMIC DNA]</scope>
    <source>
        <strain evidence="5 6">H23T48</strain>
    </source>
</reference>
<comment type="similarity">
    <text evidence="4">Belongs to the arginase family.</text>
</comment>
<evidence type="ECO:0000256" key="1">
    <source>
        <dbReference type="ARBA" id="ARBA00022723"/>
    </source>
</evidence>
<keyword evidence="1" id="KW-0479">Metal-binding</keyword>
<keyword evidence="3" id="KW-0464">Manganese</keyword>
<dbReference type="PROSITE" id="PS51409">
    <property type="entry name" value="ARGINASE_2"/>
    <property type="match status" value="1"/>
</dbReference>
<dbReference type="EMBL" id="CP034593">
    <property type="protein sequence ID" value="AZQ77323.1"/>
    <property type="molecule type" value="Genomic_DNA"/>
</dbReference>
<protein>
    <submittedName>
        <fullName evidence="5">Arginase family protein</fullName>
    </submittedName>
</protein>
<dbReference type="GO" id="GO:0030145">
    <property type="term" value="F:manganese ion binding"/>
    <property type="evidence" value="ECO:0007669"/>
    <property type="project" value="TreeGrafter"/>
</dbReference>
<dbReference type="Gene3D" id="3.40.800.10">
    <property type="entry name" value="Ureohydrolase domain"/>
    <property type="match status" value="1"/>
</dbReference>
<dbReference type="GO" id="GO:0005829">
    <property type="term" value="C:cytosol"/>
    <property type="evidence" value="ECO:0007669"/>
    <property type="project" value="TreeGrafter"/>
</dbReference>
<gene>
    <name evidence="5" type="ORF">EJ997_08255</name>
</gene>
<evidence type="ECO:0000313" key="5">
    <source>
        <dbReference type="EMBL" id="AZQ77323.1"/>
    </source>
</evidence>
<dbReference type="CDD" id="cd09999">
    <property type="entry name" value="Arginase-like_1"/>
    <property type="match status" value="1"/>
</dbReference>
<evidence type="ECO:0000313" key="6">
    <source>
        <dbReference type="Proteomes" id="UP000280344"/>
    </source>
</evidence>
<evidence type="ECO:0000256" key="2">
    <source>
        <dbReference type="ARBA" id="ARBA00022801"/>
    </source>
</evidence>